<name>A0A9P0Q0D4_ACAOB</name>
<reference evidence="1" key="1">
    <citation type="submission" date="2022-03" db="EMBL/GenBank/DDBJ databases">
        <authorList>
            <person name="Sayadi A."/>
        </authorList>
    </citation>
    <scope>NUCLEOTIDE SEQUENCE</scope>
</reference>
<organism evidence="1 2">
    <name type="scientific">Acanthoscelides obtectus</name>
    <name type="common">Bean weevil</name>
    <name type="synonym">Bruchus obtectus</name>
    <dbReference type="NCBI Taxonomy" id="200917"/>
    <lineage>
        <taxon>Eukaryota</taxon>
        <taxon>Metazoa</taxon>
        <taxon>Ecdysozoa</taxon>
        <taxon>Arthropoda</taxon>
        <taxon>Hexapoda</taxon>
        <taxon>Insecta</taxon>
        <taxon>Pterygota</taxon>
        <taxon>Neoptera</taxon>
        <taxon>Endopterygota</taxon>
        <taxon>Coleoptera</taxon>
        <taxon>Polyphaga</taxon>
        <taxon>Cucujiformia</taxon>
        <taxon>Chrysomeloidea</taxon>
        <taxon>Chrysomelidae</taxon>
        <taxon>Bruchinae</taxon>
        <taxon>Bruchini</taxon>
        <taxon>Acanthoscelides</taxon>
    </lineage>
</organism>
<evidence type="ECO:0000313" key="1">
    <source>
        <dbReference type="EMBL" id="CAH2000925.1"/>
    </source>
</evidence>
<keyword evidence="2" id="KW-1185">Reference proteome</keyword>
<dbReference type="Proteomes" id="UP001152888">
    <property type="component" value="Unassembled WGS sequence"/>
</dbReference>
<accession>A0A9P0Q0D4</accession>
<dbReference type="EMBL" id="CAKOFQ010007429">
    <property type="protein sequence ID" value="CAH2000925.1"/>
    <property type="molecule type" value="Genomic_DNA"/>
</dbReference>
<evidence type="ECO:0000313" key="2">
    <source>
        <dbReference type="Proteomes" id="UP001152888"/>
    </source>
</evidence>
<gene>
    <name evidence="1" type="ORF">ACAOBT_LOCUS25878</name>
</gene>
<protein>
    <submittedName>
        <fullName evidence="1">Uncharacterized protein</fullName>
    </submittedName>
</protein>
<comment type="caution">
    <text evidence="1">The sequence shown here is derived from an EMBL/GenBank/DDBJ whole genome shotgun (WGS) entry which is preliminary data.</text>
</comment>
<proteinExistence type="predicted"/>
<sequence>MKVSVFKFF</sequence>